<keyword evidence="1" id="KW-0732">Signal</keyword>
<organism evidence="2 3">
    <name type="scientific">Helicoverpa armigera</name>
    <name type="common">Cotton bollworm</name>
    <name type="synonym">Heliothis armigera</name>
    <dbReference type="NCBI Taxonomy" id="29058"/>
    <lineage>
        <taxon>Eukaryota</taxon>
        <taxon>Metazoa</taxon>
        <taxon>Ecdysozoa</taxon>
        <taxon>Arthropoda</taxon>
        <taxon>Hexapoda</taxon>
        <taxon>Insecta</taxon>
        <taxon>Pterygota</taxon>
        <taxon>Neoptera</taxon>
        <taxon>Endopterygota</taxon>
        <taxon>Lepidoptera</taxon>
        <taxon>Glossata</taxon>
        <taxon>Ditrysia</taxon>
        <taxon>Noctuoidea</taxon>
        <taxon>Noctuidae</taxon>
        <taxon>Heliothinae</taxon>
        <taxon>Helicoverpa</taxon>
    </lineage>
</organism>
<gene>
    <name evidence="2" type="primary">HaOG209432</name>
    <name evidence="2" type="ORF">B5X24_HaOG209432</name>
</gene>
<evidence type="ECO:0000313" key="3">
    <source>
        <dbReference type="Proteomes" id="UP000249218"/>
    </source>
</evidence>
<evidence type="ECO:0000256" key="1">
    <source>
        <dbReference type="SAM" id="SignalP"/>
    </source>
</evidence>
<feature type="chain" id="PRO_5016100112" evidence="1">
    <location>
        <begin position="19"/>
        <end position="70"/>
    </location>
</feature>
<dbReference type="Proteomes" id="UP000249218">
    <property type="component" value="Unassembled WGS sequence"/>
</dbReference>
<sequence>MKGFVLFLVAVLLAYTYAAPQGATNYAPITASGGSAASGVFSVHGGFSVGGGKKSCGLQQQILSALWNVC</sequence>
<dbReference type="EMBL" id="KZ150099">
    <property type="protein sequence ID" value="PZC73554.1"/>
    <property type="molecule type" value="Genomic_DNA"/>
</dbReference>
<accession>A0A2W1BIN7</accession>
<protein>
    <submittedName>
        <fullName evidence="2">Uncharacterized protein</fullName>
    </submittedName>
</protein>
<evidence type="ECO:0000313" key="2">
    <source>
        <dbReference type="EMBL" id="PZC73554.1"/>
    </source>
</evidence>
<feature type="signal peptide" evidence="1">
    <location>
        <begin position="1"/>
        <end position="18"/>
    </location>
</feature>
<name>A0A2W1BIN7_HELAM</name>
<keyword evidence="3" id="KW-1185">Reference proteome</keyword>
<reference evidence="2 3" key="1">
    <citation type="journal article" date="2017" name="BMC Biol.">
        <title>Genomic innovations, transcriptional plasticity and gene loss underlying the evolution and divergence of two highly polyphagous and invasive Helicoverpa pest species.</title>
        <authorList>
            <person name="Pearce S.L."/>
            <person name="Clarke D.F."/>
            <person name="East P.D."/>
            <person name="Elfekih S."/>
            <person name="Gordon K.H."/>
            <person name="Jermiin L.S."/>
            <person name="McGaughran A."/>
            <person name="Oakeshott J.G."/>
            <person name="Papanikolaou A."/>
            <person name="Perera O.P."/>
            <person name="Rane R.V."/>
            <person name="Richards S."/>
            <person name="Tay W.T."/>
            <person name="Walsh T.K."/>
            <person name="Anderson A."/>
            <person name="Anderson C.J."/>
            <person name="Asgari S."/>
            <person name="Board P.G."/>
            <person name="Bretschneider A."/>
            <person name="Campbell P.M."/>
            <person name="Chertemps T."/>
            <person name="Christeller J.T."/>
            <person name="Coppin C.W."/>
            <person name="Downes S.J."/>
            <person name="Duan G."/>
            <person name="Farnsworth C.A."/>
            <person name="Good R.T."/>
            <person name="Han L.B."/>
            <person name="Han Y.C."/>
            <person name="Hatje K."/>
            <person name="Horne I."/>
            <person name="Huang Y.P."/>
            <person name="Hughes D.S."/>
            <person name="Jacquin-Joly E."/>
            <person name="James W."/>
            <person name="Jhangiani S."/>
            <person name="Kollmar M."/>
            <person name="Kuwar S.S."/>
            <person name="Li S."/>
            <person name="Liu N.Y."/>
            <person name="Maibeche M.T."/>
            <person name="Miller J.R."/>
            <person name="Montagne N."/>
            <person name="Perry T."/>
            <person name="Qu J."/>
            <person name="Song S.V."/>
            <person name="Sutton G.G."/>
            <person name="Vogel H."/>
            <person name="Walenz B.P."/>
            <person name="Xu W."/>
            <person name="Zhang H.J."/>
            <person name="Zou Z."/>
            <person name="Batterham P."/>
            <person name="Edwards O.R."/>
            <person name="Feyereisen R."/>
            <person name="Gibbs R.A."/>
            <person name="Heckel D.G."/>
            <person name="McGrath A."/>
            <person name="Robin C."/>
            <person name="Scherer S.E."/>
            <person name="Worley K.C."/>
            <person name="Wu Y.D."/>
        </authorList>
    </citation>
    <scope>NUCLEOTIDE SEQUENCE [LARGE SCALE GENOMIC DNA]</scope>
    <source>
        <strain evidence="2">Harm_GR_Male_#8</strain>
        <tissue evidence="2">Whole organism</tissue>
    </source>
</reference>
<proteinExistence type="predicted"/>
<dbReference type="AlphaFoldDB" id="A0A2W1BIN7"/>